<dbReference type="CDD" id="cd12306">
    <property type="entry name" value="RRM_II_PABPs"/>
    <property type="match status" value="1"/>
</dbReference>
<evidence type="ECO:0000259" key="4">
    <source>
        <dbReference type="PROSITE" id="PS50102"/>
    </source>
</evidence>
<dbReference type="InterPro" id="IPR012677">
    <property type="entry name" value="Nucleotide-bd_a/b_plait_sf"/>
</dbReference>
<dbReference type="GO" id="GO:0005737">
    <property type="term" value="C:cytoplasm"/>
    <property type="evidence" value="ECO:0007669"/>
    <property type="project" value="TreeGrafter"/>
</dbReference>
<sequence length="198" mass="22036">MSEPSMSQNEPSNGVETAQQTEEERLAALKAKVQEMEQETAKLRELQQQINEEGADPNVSMEDADSQLDFAEREAIDSRSIYVGSVDYAATPEELHSHFQDVGSINRITILTDKYTGNPKGFAYIEFSEPALVQKAIDEKNRSLFRGRELKISPKRTNLPGMGSRGRGRGRGGPRGRGAFRGRGRGFRARGRGGFRPY</sequence>
<dbReference type="Proteomes" id="UP001196530">
    <property type="component" value="Unassembled WGS sequence"/>
</dbReference>
<dbReference type="Proteomes" id="UP001197328">
    <property type="component" value="Unassembled WGS sequence"/>
</dbReference>
<keyword evidence="1 2" id="KW-0694">RNA-binding</keyword>
<dbReference type="GeneID" id="66128296"/>
<feature type="region of interest" description="Disordered" evidence="3">
    <location>
        <begin position="1"/>
        <end position="28"/>
    </location>
</feature>
<dbReference type="SUPFAM" id="SSF54928">
    <property type="entry name" value="RNA-binding domain, RBD"/>
    <property type="match status" value="1"/>
</dbReference>
<evidence type="ECO:0000256" key="2">
    <source>
        <dbReference type="PROSITE-ProRule" id="PRU00176"/>
    </source>
</evidence>
<dbReference type="PANTHER" id="PTHR23236:SF12">
    <property type="entry name" value="EUKARYOTIC INITIATION FACTOR 4B-RELATED"/>
    <property type="match status" value="1"/>
</dbReference>
<dbReference type="InterPro" id="IPR000504">
    <property type="entry name" value="RRM_dom"/>
</dbReference>
<dbReference type="PROSITE" id="PS50102">
    <property type="entry name" value="RRM"/>
    <property type="match status" value="1"/>
</dbReference>
<gene>
    <name evidence="5" type="ORF">KL928_004245</name>
    <name evidence="6" type="ORF">KL940_003245</name>
</gene>
<reference evidence="5 8" key="1">
    <citation type="journal article" date="2021" name="G3 (Bethesda)">
        <title>Genomic diversity, chromosomal rearrangements, and interspecies hybridization in the ogataea polymorpha species complex.</title>
        <authorList>
            <person name="Hanson S.J."/>
            <person name="Cinneide E.O."/>
            <person name="Salzberg L.I."/>
            <person name="Wolfe K.H."/>
            <person name="McGowan J."/>
            <person name="Fitzpatrick D.A."/>
            <person name="Matlin K."/>
        </authorList>
    </citation>
    <scope>NUCLEOTIDE SEQUENCE</scope>
    <source>
        <strain evidence="6">51-138</strain>
        <strain evidence="5">61-244</strain>
    </source>
</reference>
<dbReference type="Gene3D" id="3.30.70.330">
    <property type="match status" value="1"/>
</dbReference>
<evidence type="ECO:0000313" key="7">
    <source>
        <dbReference type="Proteomes" id="UP001196530"/>
    </source>
</evidence>
<accession>A0AAN6I3V8</accession>
<dbReference type="EMBL" id="JAHLUX010000009">
    <property type="protein sequence ID" value="KAG7816781.1"/>
    <property type="molecule type" value="Genomic_DNA"/>
</dbReference>
<proteinExistence type="predicted"/>
<dbReference type="SMART" id="SM00360">
    <property type="entry name" value="RRM"/>
    <property type="match status" value="1"/>
</dbReference>
<protein>
    <recommendedName>
        <fullName evidence="4">RRM domain-containing protein</fullName>
    </recommendedName>
</protein>
<dbReference type="RefSeq" id="XP_043058312.1">
    <property type="nucleotide sequence ID" value="XM_043204922.1"/>
</dbReference>
<feature type="compositionally biased region" description="Polar residues" evidence="3">
    <location>
        <begin position="1"/>
        <end position="20"/>
    </location>
</feature>
<dbReference type="Pfam" id="PF00076">
    <property type="entry name" value="RRM_1"/>
    <property type="match status" value="1"/>
</dbReference>
<dbReference type="GO" id="GO:0008143">
    <property type="term" value="F:poly(A) binding"/>
    <property type="evidence" value="ECO:0007669"/>
    <property type="project" value="TreeGrafter"/>
</dbReference>
<organism evidence="5 7">
    <name type="scientific">Pichia angusta</name>
    <name type="common">Yeast</name>
    <name type="synonym">Hansenula polymorpha</name>
    <dbReference type="NCBI Taxonomy" id="870730"/>
    <lineage>
        <taxon>Eukaryota</taxon>
        <taxon>Fungi</taxon>
        <taxon>Dikarya</taxon>
        <taxon>Ascomycota</taxon>
        <taxon>Saccharomycotina</taxon>
        <taxon>Pichiomycetes</taxon>
        <taxon>Pichiales</taxon>
        <taxon>Pichiaceae</taxon>
        <taxon>Ogataea</taxon>
    </lineage>
</organism>
<comment type="caution">
    <text evidence="5">The sequence shown here is derived from an EMBL/GenBank/DDBJ whole genome shotgun (WGS) entry which is preliminary data.</text>
</comment>
<evidence type="ECO:0000256" key="1">
    <source>
        <dbReference type="ARBA" id="ARBA00022884"/>
    </source>
</evidence>
<dbReference type="EMBL" id="JAHLVD010000008">
    <property type="protein sequence ID" value="KAG7848390.1"/>
    <property type="molecule type" value="Genomic_DNA"/>
</dbReference>
<feature type="region of interest" description="Disordered" evidence="3">
    <location>
        <begin position="154"/>
        <end position="198"/>
    </location>
</feature>
<dbReference type="InterPro" id="IPR035979">
    <property type="entry name" value="RBD_domain_sf"/>
</dbReference>
<dbReference type="PANTHER" id="PTHR23236">
    <property type="entry name" value="EUKARYOTIC TRANSLATION INITIATION FACTOR 4B/4H"/>
    <property type="match status" value="1"/>
</dbReference>
<feature type="domain" description="RRM" evidence="4">
    <location>
        <begin position="79"/>
        <end position="157"/>
    </location>
</feature>
<keyword evidence="8" id="KW-1185">Reference proteome</keyword>
<evidence type="ECO:0000256" key="3">
    <source>
        <dbReference type="SAM" id="MobiDB-lite"/>
    </source>
</evidence>
<feature type="compositionally biased region" description="Basic residues" evidence="3">
    <location>
        <begin position="166"/>
        <end position="198"/>
    </location>
</feature>
<name>A0AAN6I3V8_PICAN</name>
<evidence type="ECO:0000313" key="6">
    <source>
        <dbReference type="EMBL" id="KAG7848390.1"/>
    </source>
</evidence>
<dbReference type="AlphaFoldDB" id="A0AAN6I3V8"/>
<evidence type="ECO:0000313" key="8">
    <source>
        <dbReference type="Proteomes" id="UP001197328"/>
    </source>
</evidence>
<evidence type="ECO:0000313" key="5">
    <source>
        <dbReference type="EMBL" id="KAG7816781.1"/>
    </source>
</evidence>